<protein>
    <submittedName>
        <fullName evidence="1">Uncharacterized protein</fullName>
    </submittedName>
</protein>
<accession>A0A2N7TZE8</accession>
<evidence type="ECO:0000313" key="1">
    <source>
        <dbReference type="EMBL" id="PMR73567.1"/>
    </source>
</evidence>
<dbReference type="AlphaFoldDB" id="A0A2N7TZE8"/>
<comment type="caution">
    <text evidence="1">The sequence shown here is derived from an EMBL/GenBank/DDBJ whole genome shotgun (WGS) entry which is preliminary data.</text>
</comment>
<dbReference type="Proteomes" id="UP000235803">
    <property type="component" value="Unassembled WGS sequence"/>
</dbReference>
<organism evidence="1 2">
    <name type="scientific">Billgrantia endophytica</name>
    <dbReference type="NCBI Taxonomy" id="2033802"/>
    <lineage>
        <taxon>Bacteria</taxon>
        <taxon>Pseudomonadati</taxon>
        <taxon>Pseudomonadota</taxon>
        <taxon>Gammaproteobacteria</taxon>
        <taxon>Oceanospirillales</taxon>
        <taxon>Halomonadaceae</taxon>
        <taxon>Billgrantia</taxon>
    </lineage>
</organism>
<evidence type="ECO:0000313" key="2">
    <source>
        <dbReference type="Proteomes" id="UP000235803"/>
    </source>
</evidence>
<dbReference type="RefSeq" id="WP_102654524.1">
    <property type="nucleotide sequence ID" value="NZ_PNRF01000034.1"/>
</dbReference>
<proteinExistence type="predicted"/>
<sequence>MPKKASDIFNETNYVFASKGDFKDAFPEIQEMSIHVTELESLIWMKEQATHYLTVEHPGGEYIDCTNPSCDGGGFSMGNVLREAVNSKEEEIEKSITCQGSETTGRRCMHAFKISGSVKYRA</sequence>
<dbReference type="OrthoDB" id="7595289at2"/>
<name>A0A2N7TZE8_9GAMM</name>
<dbReference type="EMBL" id="PNRF01000034">
    <property type="protein sequence ID" value="PMR73567.1"/>
    <property type="molecule type" value="Genomic_DNA"/>
</dbReference>
<reference evidence="1 2" key="1">
    <citation type="submission" date="2018-01" db="EMBL/GenBank/DDBJ databases">
        <title>Halomonas endophytica sp. nov., isolated from storage liquid in the stems of Populus euphratica.</title>
        <authorList>
            <person name="Chen C."/>
        </authorList>
    </citation>
    <scope>NUCLEOTIDE SEQUENCE [LARGE SCALE GENOMIC DNA]</scope>
    <source>
        <strain evidence="1 2">MC28</strain>
    </source>
</reference>
<gene>
    <name evidence="1" type="ORF">C1H69_16715</name>
</gene>
<keyword evidence="2" id="KW-1185">Reference proteome</keyword>